<evidence type="ECO:0000313" key="3">
    <source>
        <dbReference type="Proteomes" id="UP001479933"/>
    </source>
</evidence>
<dbReference type="EMBL" id="CP136137">
    <property type="protein sequence ID" value="WYY06994.1"/>
    <property type="molecule type" value="Genomic_DNA"/>
</dbReference>
<evidence type="ECO:0000313" key="2">
    <source>
        <dbReference type="EMBL" id="WYY06994.1"/>
    </source>
</evidence>
<keyword evidence="3" id="KW-1185">Reference proteome</keyword>
<accession>A0ABZ2TZW7</accession>
<protein>
    <submittedName>
        <fullName evidence="2">Uncharacterized protein</fullName>
    </submittedName>
</protein>
<keyword evidence="1" id="KW-0732">Signal</keyword>
<dbReference type="Proteomes" id="UP001479933">
    <property type="component" value="Chromosome"/>
</dbReference>
<reference evidence="2 3" key="1">
    <citation type="journal article" date="2023" name="Virus Evol.">
        <title>Computational host range prediction-The good, the bad, and the ugly.</title>
        <authorList>
            <person name="Howell A.A."/>
            <person name="Versoza C.J."/>
            <person name="Pfeifer S.P."/>
        </authorList>
    </citation>
    <scope>NUCLEOTIDE SEQUENCE [LARGE SCALE GENOMIC DNA]</scope>
    <source>
        <strain evidence="2 3">1610/1b</strain>
    </source>
</reference>
<proteinExistence type="predicted"/>
<feature type="signal peptide" evidence="1">
    <location>
        <begin position="1"/>
        <end position="29"/>
    </location>
</feature>
<evidence type="ECO:0000256" key="1">
    <source>
        <dbReference type="SAM" id="SignalP"/>
    </source>
</evidence>
<name>A0ABZ2TZW7_9ACTN</name>
<feature type="chain" id="PRO_5046331816" evidence="1">
    <location>
        <begin position="30"/>
        <end position="189"/>
    </location>
</feature>
<dbReference type="RefSeq" id="WP_066171901.1">
    <property type="nucleotide sequence ID" value="NZ_CP136137.1"/>
</dbReference>
<organism evidence="2 3">
    <name type="scientific">Gordonia hydrophobica</name>
    <dbReference type="NCBI Taxonomy" id="40516"/>
    <lineage>
        <taxon>Bacteria</taxon>
        <taxon>Bacillati</taxon>
        <taxon>Actinomycetota</taxon>
        <taxon>Actinomycetes</taxon>
        <taxon>Mycobacteriales</taxon>
        <taxon>Gordoniaceae</taxon>
        <taxon>Gordonia</taxon>
    </lineage>
</organism>
<sequence>MTSHRNRLFVALAAASVLVPVGTAAPAQAAPVRAHPASQVPAYLTVSTPVVGGLEIGPGSVPGGPFQQVTVRARPAIHTMQYPAPPAAVDFWVADVVPWNAQVSSRYLTVSWRNLRTGKSGRVNLRHWRTVARPGTDPARRYPASLPTAAVAPTGAGRVVATVSVMREQHRRPPVTISLVPGLVGIDVP</sequence>
<gene>
    <name evidence="2" type="ORF">RVF87_18500</name>
</gene>